<feature type="compositionally biased region" description="Low complexity" evidence="3">
    <location>
        <begin position="40"/>
        <end position="61"/>
    </location>
</feature>
<gene>
    <name evidence="5" type="ORF">PSYICH_LOCUS10027</name>
</gene>
<dbReference type="InterPro" id="IPR025605">
    <property type="entry name" value="OST-HTH/LOTUS_dom"/>
</dbReference>
<dbReference type="GO" id="GO:0010468">
    <property type="term" value="P:regulation of gene expression"/>
    <property type="evidence" value="ECO:0007669"/>
    <property type="project" value="InterPro"/>
</dbReference>
<feature type="domain" description="HTH OST-type" evidence="4">
    <location>
        <begin position="908"/>
        <end position="982"/>
    </location>
</feature>
<dbReference type="SUPFAM" id="SSF54928">
    <property type="entry name" value="RNA-binding domain, RBD"/>
    <property type="match status" value="2"/>
</dbReference>
<dbReference type="GO" id="GO:0004540">
    <property type="term" value="F:RNA nuclease activity"/>
    <property type="evidence" value="ECO:0007669"/>
    <property type="project" value="InterPro"/>
</dbReference>
<evidence type="ECO:0000256" key="2">
    <source>
        <dbReference type="ARBA" id="ARBA00022884"/>
    </source>
</evidence>
<dbReference type="Proteomes" id="UP001153636">
    <property type="component" value="Chromosome 4"/>
</dbReference>
<dbReference type="CDD" id="cd10910">
    <property type="entry name" value="PIN_limkain_b1_N_like"/>
    <property type="match status" value="1"/>
</dbReference>
<sequence>MNYSIIYQESSEDSTGRNYNFSDGTGAKPKFMFPPPPRISKSANNSYYSSNSDSSRSSTNSLQFNRSFNLTKKKYKSKLKKLPPLGIYWDIENCQVPKNRSSAALVQKIRQTFLENYRESEFVVVCDVKKESPQVIQELHDAQVMLVHVSSTSKNAADEKLRQSLRRFGELHSAPSAVVLISGDINFAADLSDLRYRRKIRVILVHNVNAADALILCANEHHSFTELIKDIPENKTKSQPVTCEAVYLTITNLPKNVEVIRLKNRLRFLTENCGGKIFKINPSDGIAAIKFSNLDNALRAQRRVQGEDVFGNKIKVLSPALRNYAGHKMKNAEPSHVYGIAPPPGFIVDSQNTQSFSMEVKRSLQNSSNLEIQQLVDKCAFRPIRGASSVSPMDISYDGQWLGRKIQRCPTPQELLLNAVGNAPTRIHKSSGSSEYTSDEQKMGYSSENDGKNQQPNHPVDLIISNLDPTMELKELKRLLTNMLKEYAMILSLNITVQNDGTPIANIRVNGQREAQFTISQLHRQKLGHKRIIISYAQSTSPYPEELKAMVIELLQEVPDKCMPLFKFIGLLESRYNCTISVSEVNKLKDVCKITEDLGSRVISLNEEVKTSPSPNLSRTFAQYCTMHCPNGIQTRGWSELSTFQSPNIKMVLKSFANKLNLLLKSHMGSLHLLSFQSCYEQEFHEPLPVYDGGVPLEHLITCVPDIDIKLMGPNKNIKIIKYKESKNDESEEDTVLKSVPPSLAPNISLLSRELIDLLKTQDRCQLLMNKFIPAYHHHFGRQCRVADYGYTKLVDLFEAIPHVIQILNDGTKRAITLSHSSQMRRFTSDLLRVLKVQPAKQISLTEFPSAYEKVINKPFNAVEYGLCTFEDLLQEVSENTVVVSPNDYGEFIIGVPKREQTSEEILRTKQFAVEVIDLLRHSPYYTIFFNKFVPAYHHHFGHQCKVSNYGFSKLIELFEAIPEIVKIEEMPDGERTVSLTVQQALKVLGSQIVQIIKASPQSSLRLSDLPKIYLREFGFPFKPQMYECNSISEVISRLGDYVQVNNSNGELLLVAIDVDTIPSVLIVRCWGLLLKQPHCMDLNTFRYEYQSRYNSSFSIDSLQQIGKVISISVTNDINYISLTDLYILAAQLYHVVYNNGGTALFVNLEKLYQDYYGTPLKLSSFQIFSIDEFYFDFDLMFFIKGSKKKGVVVLNRNLAENFIPLPPSMYKSNNLVVGNRDHFNWPPPPPLEMVSWSMKRPCPPKPDTPPSPDSNPWNHWTTNICDSALNLSIQLPIMQNPKLLGNPFALISPARHLLPPDQYIWGNNGTSIASPDPTELPIPDKLIHKGGVADVSADSGVNIKLDNSPSDNENEAGISRNVCGNGKSTSAKFLTFNN</sequence>
<dbReference type="OrthoDB" id="549353at2759"/>
<evidence type="ECO:0000313" key="6">
    <source>
        <dbReference type="Proteomes" id="UP001153636"/>
    </source>
</evidence>
<feature type="region of interest" description="Disordered" evidence="3">
    <location>
        <begin position="8"/>
        <end position="61"/>
    </location>
</feature>
<dbReference type="Pfam" id="PF12872">
    <property type="entry name" value="OST-HTH"/>
    <property type="match status" value="4"/>
</dbReference>
<organism evidence="5 6">
    <name type="scientific">Psylliodes chrysocephalus</name>
    <dbReference type="NCBI Taxonomy" id="3402493"/>
    <lineage>
        <taxon>Eukaryota</taxon>
        <taxon>Metazoa</taxon>
        <taxon>Ecdysozoa</taxon>
        <taxon>Arthropoda</taxon>
        <taxon>Hexapoda</taxon>
        <taxon>Insecta</taxon>
        <taxon>Pterygota</taxon>
        <taxon>Neoptera</taxon>
        <taxon>Endopterygota</taxon>
        <taxon>Coleoptera</taxon>
        <taxon>Polyphaga</taxon>
        <taxon>Cucujiformia</taxon>
        <taxon>Chrysomeloidea</taxon>
        <taxon>Chrysomelidae</taxon>
        <taxon>Galerucinae</taxon>
        <taxon>Alticini</taxon>
        <taxon>Psylliodes</taxon>
    </lineage>
</organism>
<dbReference type="Gene3D" id="3.30.420.610">
    <property type="entry name" value="LOTUS domain-like"/>
    <property type="match status" value="4"/>
</dbReference>
<feature type="domain" description="HTH OST-type" evidence="4">
    <location>
        <begin position="747"/>
        <end position="822"/>
    </location>
</feature>
<evidence type="ECO:0000259" key="4">
    <source>
        <dbReference type="PROSITE" id="PS51644"/>
    </source>
</evidence>
<accession>A0A9P0CUL6</accession>
<dbReference type="InterPro" id="IPR021139">
    <property type="entry name" value="NYN"/>
</dbReference>
<dbReference type="InterPro" id="IPR035979">
    <property type="entry name" value="RBD_domain_sf"/>
</dbReference>
<dbReference type="GO" id="GO:0003723">
    <property type="term" value="F:RNA binding"/>
    <property type="evidence" value="ECO:0007669"/>
    <property type="project" value="UniProtKB-KW"/>
</dbReference>
<dbReference type="InterPro" id="IPR045602">
    <property type="entry name" value="MARF1_LOTUS"/>
</dbReference>
<name>A0A9P0CUL6_9CUCU</name>
<evidence type="ECO:0000256" key="3">
    <source>
        <dbReference type="SAM" id="MobiDB-lite"/>
    </source>
</evidence>
<dbReference type="InterPro" id="IPR041966">
    <property type="entry name" value="LOTUS-like"/>
</dbReference>
<dbReference type="CDD" id="cd08824">
    <property type="entry name" value="LOTUS"/>
    <property type="match status" value="1"/>
</dbReference>
<dbReference type="PANTHER" id="PTHR14379:SF3">
    <property type="entry name" value="MEIOSIS REGULATOR AND MRNA STABILITY FACTOR 1"/>
    <property type="match status" value="1"/>
</dbReference>
<evidence type="ECO:0000256" key="1">
    <source>
        <dbReference type="ARBA" id="ARBA00022737"/>
    </source>
</evidence>
<dbReference type="Pfam" id="PF01936">
    <property type="entry name" value="NYN"/>
    <property type="match status" value="1"/>
</dbReference>
<dbReference type="GO" id="GO:1905762">
    <property type="term" value="F:CCR4-NOT complex binding"/>
    <property type="evidence" value="ECO:0007669"/>
    <property type="project" value="TreeGrafter"/>
</dbReference>
<dbReference type="GO" id="GO:0005777">
    <property type="term" value="C:peroxisome"/>
    <property type="evidence" value="ECO:0007669"/>
    <property type="project" value="InterPro"/>
</dbReference>
<dbReference type="InterPro" id="IPR024768">
    <property type="entry name" value="Marf1"/>
</dbReference>
<keyword evidence="2" id="KW-0694">RNA-binding</keyword>
<feature type="domain" description="HTH OST-type" evidence="4">
    <location>
        <begin position="823"/>
        <end position="898"/>
    </location>
</feature>
<dbReference type="InterPro" id="IPR034189">
    <property type="entry name" value="MARF1_RRM1"/>
</dbReference>
<evidence type="ECO:0000313" key="5">
    <source>
        <dbReference type="EMBL" id="CAH1109722.1"/>
    </source>
</evidence>
<dbReference type="Pfam" id="PF11608">
    <property type="entry name" value="RRM_MARF1"/>
    <property type="match status" value="1"/>
</dbReference>
<dbReference type="PANTHER" id="PTHR14379">
    <property type="entry name" value="LIMKAIN B LKAP"/>
    <property type="match status" value="1"/>
</dbReference>
<feature type="compositionally biased region" description="Polar residues" evidence="3">
    <location>
        <begin position="444"/>
        <end position="457"/>
    </location>
</feature>
<proteinExistence type="predicted"/>
<feature type="region of interest" description="Disordered" evidence="3">
    <location>
        <begin position="422"/>
        <end position="459"/>
    </location>
</feature>
<dbReference type="Pfam" id="PF19687">
    <property type="entry name" value="MARF1_LOTUS"/>
    <property type="match status" value="2"/>
</dbReference>
<dbReference type="InterPro" id="IPR012677">
    <property type="entry name" value="Nucleotide-bd_a/b_plait_sf"/>
</dbReference>
<keyword evidence="6" id="KW-1185">Reference proteome</keyword>
<dbReference type="Gene3D" id="3.30.70.330">
    <property type="match status" value="2"/>
</dbReference>
<reference evidence="5" key="1">
    <citation type="submission" date="2022-01" db="EMBL/GenBank/DDBJ databases">
        <authorList>
            <person name="King R."/>
        </authorList>
    </citation>
    <scope>NUCLEOTIDE SEQUENCE</scope>
</reference>
<dbReference type="EMBL" id="OV651816">
    <property type="protein sequence ID" value="CAH1109722.1"/>
    <property type="molecule type" value="Genomic_DNA"/>
</dbReference>
<keyword evidence="1" id="KW-0677">Repeat</keyword>
<protein>
    <recommendedName>
        <fullName evidence="4">HTH OST-type domain-containing protein</fullName>
    </recommendedName>
</protein>
<dbReference type="PROSITE" id="PS51644">
    <property type="entry name" value="HTH_OST"/>
    <property type="match status" value="4"/>
</dbReference>
<feature type="domain" description="HTH OST-type" evidence="4">
    <location>
        <begin position="985"/>
        <end position="1059"/>
    </location>
</feature>